<name>A0A285VBL7_9MICO</name>
<feature type="compositionally biased region" description="Basic and acidic residues" evidence="1">
    <location>
        <begin position="1"/>
        <end position="15"/>
    </location>
</feature>
<gene>
    <name evidence="2" type="ORF">SAMN05421879_101198</name>
</gene>
<accession>A0A285VBL7</accession>
<feature type="region of interest" description="Disordered" evidence="1">
    <location>
        <begin position="1"/>
        <end position="66"/>
    </location>
</feature>
<evidence type="ECO:0000256" key="1">
    <source>
        <dbReference type="SAM" id="MobiDB-lite"/>
    </source>
</evidence>
<dbReference type="RefSeq" id="WP_097186424.1">
    <property type="nucleotide sequence ID" value="NZ_OBQK01000001.1"/>
</dbReference>
<reference evidence="3" key="1">
    <citation type="submission" date="2017-08" db="EMBL/GenBank/DDBJ databases">
        <authorList>
            <person name="Varghese N."/>
            <person name="Submissions S."/>
        </authorList>
    </citation>
    <scope>NUCLEOTIDE SEQUENCE [LARGE SCALE GENOMIC DNA]</scope>
    <source>
        <strain evidence="3">USBA17B2</strain>
    </source>
</reference>
<evidence type="ECO:0000313" key="3">
    <source>
        <dbReference type="Proteomes" id="UP000219688"/>
    </source>
</evidence>
<sequence>MNHHDDGQQHEHEGDGTTVSEGGSGALNADTALGGADAVPDTPDINDTGEGDGVDTSEQGQGDGSR</sequence>
<dbReference type="Proteomes" id="UP000219688">
    <property type="component" value="Unassembled WGS sequence"/>
</dbReference>
<organism evidence="2 3">
    <name type="scientific">Ornithinimicrobium cerasi</name>
    <dbReference type="NCBI Taxonomy" id="2248773"/>
    <lineage>
        <taxon>Bacteria</taxon>
        <taxon>Bacillati</taxon>
        <taxon>Actinomycetota</taxon>
        <taxon>Actinomycetes</taxon>
        <taxon>Micrococcales</taxon>
        <taxon>Ornithinimicrobiaceae</taxon>
        <taxon>Ornithinimicrobium</taxon>
    </lineage>
</organism>
<protein>
    <submittedName>
        <fullName evidence="2">Uncharacterized protein</fullName>
    </submittedName>
</protein>
<dbReference type="EMBL" id="OBQK01000001">
    <property type="protein sequence ID" value="SOC51450.1"/>
    <property type="molecule type" value="Genomic_DNA"/>
</dbReference>
<evidence type="ECO:0000313" key="2">
    <source>
        <dbReference type="EMBL" id="SOC51450.1"/>
    </source>
</evidence>
<proteinExistence type="predicted"/>
<keyword evidence="3" id="KW-1185">Reference proteome</keyword>
<dbReference type="AlphaFoldDB" id="A0A285VBL7"/>